<evidence type="ECO:0000313" key="2">
    <source>
        <dbReference type="Proteomes" id="UP000027138"/>
    </source>
</evidence>
<gene>
    <name evidence="1" type="ORF">JCGZ_06135</name>
</gene>
<protein>
    <submittedName>
        <fullName evidence="1">Uncharacterized protein</fullName>
    </submittedName>
</protein>
<dbReference type="Proteomes" id="UP000027138">
    <property type="component" value="Unassembled WGS sequence"/>
</dbReference>
<proteinExistence type="predicted"/>
<dbReference type="EMBL" id="KK914415">
    <property type="protein sequence ID" value="KDP37079.1"/>
    <property type="molecule type" value="Genomic_DNA"/>
</dbReference>
<keyword evidence="2" id="KW-1185">Reference proteome</keyword>
<organism evidence="1 2">
    <name type="scientific">Jatropha curcas</name>
    <name type="common">Barbados nut</name>
    <dbReference type="NCBI Taxonomy" id="180498"/>
    <lineage>
        <taxon>Eukaryota</taxon>
        <taxon>Viridiplantae</taxon>
        <taxon>Streptophyta</taxon>
        <taxon>Embryophyta</taxon>
        <taxon>Tracheophyta</taxon>
        <taxon>Spermatophyta</taxon>
        <taxon>Magnoliopsida</taxon>
        <taxon>eudicotyledons</taxon>
        <taxon>Gunneridae</taxon>
        <taxon>Pentapetalae</taxon>
        <taxon>rosids</taxon>
        <taxon>fabids</taxon>
        <taxon>Malpighiales</taxon>
        <taxon>Euphorbiaceae</taxon>
        <taxon>Crotonoideae</taxon>
        <taxon>Jatropheae</taxon>
        <taxon>Jatropha</taxon>
    </lineage>
</organism>
<name>A0A067KZ04_JATCU</name>
<sequence>MPPSALSSFSATDADGGPKVTFSGDELFTGEAILKLKTRPKTIKRTTSIQSRLLVFTFLLALISHLFCTSCGEVGTAAQYSYKHVSAQFQSNKAAGDGANKKTVGVDKAQPETSVPNPCTYLPVRYGKRCSKH</sequence>
<evidence type="ECO:0000313" key="1">
    <source>
        <dbReference type="EMBL" id="KDP37079.1"/>
    </source>
</evidence>
<dbReference type="AlphaFoldDB" id="A0A067KZ04"/>
<accession>A0A067KZ04</accession>
<reference evidence="1 2" key="1">
    <citation type="journal article" date="2014" name="PLoS ONE">
        <title>Global Analysis of Gene Expression Profiles in Physic Nut (Jatropha curcas L.) Seedlings Exposed to Salt Stress.</title>
        <authorList>
            <person name="Zhang L."/>
            <person name="Zhang C."/>
            <person name="Wu P."/>
            <person name="Chen Y."/>
            <person name="Li M."/>
            <person name="Jiang H."/>
            <person name="Wu G."/>
        </authorList>
    </citation>
    <scope>NUCLEOTIDE SEQUENCE [LARGE SCALE GENOMIC DNA]</scope>
    <source>
        <strain evidence="2">cv. GZQX0401</strain>
        <tissue evidence="1">Young leaves</tissue>
    </source>
</reference>